<dbReference type="PANTHER" id="PTHR47364:SF2">
    <property type="entry name" value="CYSTEINE PROTEINASE INHIBITOR 5"/>
    <property type="match status" value="1"/>
</dbReference>
<evidence type="ECO:0000313" key="2">
    <source>
        <dbReference type="EMBL" id="KAF0308464.1"/>
    </source>
</evidence>
<evidence type="ECO:0000313" key="3">
    <source>
        <dbReference type="Proteomes" id="UP000440578"/>
    </source>
</evidence>
<organism evidence="2 3">
    <name type="scientific">Amphibalanus amphitrite</name>
    <name type="common">Striped barnacle</name>
    <name type="synonym">Balanus amphitrite</name>
    <dbReference type="NCBI Taxonomy" id="1232801"/>
    <lineage>
        <taxon>Eukaryota</taxon>
        <taxon>Metazoa</taxon>
        <taxon>Ecdysozoa</taxon>
        <taxon>Arthropoda</taxon>
        <taxon>Crustacea</taxon>
        <taxon>Multicrustacea</taxon>
        <taxon>Cirripedia</taxon>
        <taxon>Thoracica</taxon>
        <taxon>Thoracicalcarea</taxon>
        <taxon>Balanomorpha</taxon>
        <taxon>Balanoidea</taxon>
        <taxon>Balanidae</taxon>
        <taxon>Amphibalaninae</taxon>
        <taxon>Amphibalanus</taxon>
    </lineage>
</organism>
<keyword evidence="3" id="KW-1185">Reference proteome</keyword>
<gene>
    <name evidence="2" type="primary">KNT2</name>
    <name evidence="2" type="ORF">FJT64_020352</name>
</gene>
<reference evidence="2 3" key="1">
    <citation type="submission" date="2019-07" db="EMBL/GenBank/DDBJ databases">
        <title>Draft genome assembly of a fouling barnacle, Amphibalanus amphitrite (Darwin, 1854): The first reference genome for Thecostraca.</title>
        <authorList>
            <person name="Kim W."/>
        </authorList>
    </citation>
    <scope>NUCLEOTIDE SEQUENCE [LARGE SCALE GENOMIC DNA]</scope>
    <source>
        <strain evidence="2">SNU_AA5</strain>
        <tissue evidence="2">Soma without cirri and trophi</tissue>
    </source>
</reference>
<comment type="caution">
    <text evidence="2">The sequence shown here is derived from an EMBL/GenBank/DDBJ whole genome shotgun (WGS) entry which is preliminary data.</text>
</comment>
<feature type="domain" description="Cystatin" evidence="1">
    <location>
        <begin position="107"/>
        <end position="201"/>
    </location>
</feature>
<protein>
    <submittedName>
        <fullName evidence="2">T-kininogen 2</fullName>
    </submittedName>
</protein>
<accession>A0A6A4WX69</accession>
<dbReference type="EMBL" id="VIIS01000485">
    <property type="protein sequence ID" value="KAF0308464.1"/>
    <property type="molecule type" value="Genomic_DNA"/>
</dbReference>
<dbReference type="SMART" id="SM00043">
    <property type="entry name" value="CY"/>
    <property type="match status" value="2"/>
</dbReference>
<dbReference type="Gene3D" id="3.10.450.10">
    <property type="match status" value="2"/>
</dbReference>
<dbReference type="Pfam" id="PF00031">
    <property type="entry name" value="Cystatin"/>
    <property type="match status" value="2"/>
</dbReference>
<proteinExistence type="predicted"/>
<sequence>MHVEALCTMAQLAGGWSKKPVDDEQVKTMALFAVPHVQGEINHSNFFKLSSIDDVEAQVVSGMNYRITMTLEQTTSDKAAATQEGCEHQTASPAGKVAAWVHTSDPLIPGGYISVPVDREDVQEIARFAEPHLQSEIPHPAYFLLETVDKAETQVVAGTNYRLTLTLAKLLWSMKASVECNVIVFDQSWTNTRRVTSKSCGPIQFRAI</sequence>
<dbReference type="OrthoDB" id="6357437at2759"/>
<name>A0A6A4WX69_AMPAM</name>
<evidence type="ECO:0000259" key="1">
    <source>
        <dbReference type="SMART" id="SM00043"/>
    </source>
</evidence>
<dbReference type="AlphaFoldDB" id="A0A6A4WX69"/>
<feature type="domain" description="Cystatin" evidence="1">
    <location>
        <begin position="11"/>
        <end position="105"/>
    </location>
</feature>
<dbReference type="Proteomes" id="UP000440578">
    <property type="component" value="Unassembled WGS sequence"/>
</dbReference>
<dbReference type="InterPro" id="IPR000010">
    <property type="entry name" value="Cystatin_dom"/>
</dbReference>
<dbReference type="CDD" id="cd00042">
    <property type="entry name" value="CY"/>
    <property type="match status" value="2"/>
</dbReference>
<dbReference type="InterPro" id="IPR046350">
    <property type="entry name" value="Cystatin_sf"/>
</dbReference>
<dbReference type="GO" id="GO:0004869">
    <property type="term" value="F:cysteine-type endopeptidase inhibitor activity"/>
    <property type="evidence" value="ECO:0007669"/>
    <property type="project" value="InterPro"/>
</dbReference>
<dbReference type="PANTHER" id="PTHR47364">
    <property type="entry name" value="CYSTEINE PROTEINASE INHIBITOR 5"/>
    <property type="match status" value="1"/>
</dbReference>
<dbReference type="SUPFAM" id="SSF54403">
    <property type="entry name" value="Cystatin/monellin"/>
    <property type="match status" value="2"/>
</dbReference>